<evidence type="ECO:0000256" key="2">
    <source>
        <dbReference type="ARBA" id="ARBA00011955"/>
    </source>
</evidence>
<keyword evidence="11" id="KW-0732">Signal</keyword>
<reference evidence="13" key="1">
    <citation type="journal article" date="2019" name="Int. J. Syst. Evol. Microbiol.">
        <title>The Global Catalogue of Microorganisms (GCM) 10K type strain sequencing project: providing services to taxonomists for standard genome sequencing and annotation.</title>
        <authorList>
            <consortium name="The Broad Institute Genomics Platform"/>
            <consortium name="The Broad Institute Genome Sequencing Center for Infectious Disease"/>
            <person name="Wu L."/>
            <person name="Ma J."/>
        </authorList>
    </citation>
    <scope>NUCLEOTIDE SEQUENCE [LARGE SCALE GENOMIC DNA]</scope>
    <source>
        <strain evidence="13">CCUG 63418</strain>
    </source>
</reference>
<dbReference type="EC" id="2.7.1.180" evidence="2"/>
<feature type="chain" id="PRO_5047108307" description="FAD:protein FMN transferase" evidence="11">
    <location>
        <begin position="21"/>
        <end position="507"/>
    </location>
</feature>
<dbReference type="RefSeq" id="WP_377098963.1">
    <property type="nucleotide sequence ID" value="NZ_JBHTHU010000005.1"/>
</dbReference>
<dbReference type="InterPro" id="IPR024932">
    <property type="entry name" value="ApbE"/>
</dbReference>
<comment type="catalytic activity">
    <reaction evidence="10">
        <text>L-threonyl-[protein] + FAD = FMN-L-threonyl-[protein] + AMP + H(+)</text>
        <dbReference type="Rhea" id="RHEA:36847"/>
        <dbReference type="Rhea" id="RHEA-COMP:11060"/>
        <dbReference type="Rhea" id="RHEA-COMP:11061"/>
        <dbReference type="ChEBI" id="CHEBI:15378"/>
        <dbReference type="ChEBI" id="CHEBI:30013"/>
        <dbReference type="ChEBI" id="CHEBI:57692"/>
        <dbReference type="ChEBI" id="CHEBI:74257"/>
        <dbReference type="ChEBI" id="CHEBI:456215"/>
        <dbReference type="EC" id="2.7.1.180"/>
    </reaction>
</comment>
<sequence>MRKLTLCLVALAMLAPTARATHPPKSKLYVTNYENVLGTSFEIKIKAQTDAGAQKAEAAALDEIDRLNKILSGYDADSEFSRWMRTSQKPVKVSYELYEVLSLFDSWRQRTGGALNASAETINKLWRDAAAKNTLPTGTQISAALAQVHQQHYVLNEKNHTALRTDNAPLMLNSFTKSYILNKAATAAMGVSGVNGLVLNIGGDILVRGDHTEQIKVSDPKADYENAEPITQIKVSGLTVATSGNYRRGEEIKGVWYSHIVDPRTGKPAGGVISATVAAPNATDAGALATALNVLSPAEAEKLVATVPGAEFMLVTADGQRVESAGWKKLEMPAEKNSVVVPSAAILQQSWDPNYELAVNLELATQPGMRVNRPYIAVWVVNADKKPVRQIALWMRADKEKYVWDLRLWYAVYYKDLINDNPVVTSTTSATRSAGKYSLKWDGKDDKGNLVKQGTYTVYIEAAREHGTHQLMTQDIVISKAQAQHFDLGSNVEVSSASLDLRKKAND</sequence>
<evidence type="ECO:0000256" key="8">
    <source>
        <dbReference type="ARBA" id="ARBA00022842"/>
    </source>
</evidence>
<proteinExistence type="predicted"/>
<keyword evidence="4" id="KW-0285">Flavoprotein</keyword>
<dbReference type="Pfam" id="PF02424">
    <property type="entry name" value="ApbE"/>
    <property type="match status" value="1"/>
</dbReference>
<evidence type="ECO:0000256" key="1">
    <source>
        <dbReference type="ARBA" id="ARBA00001946"/>
    </source>
</evidence>
<gene>
    <name evidence="12" type="ORF">ACFQZS_07865</name>
</gene>
<evidence type="ECO:0000256" key="10">
    <source>
        <dbReference type="ARBA" id="ARBA00048540"/>
    </source>
</evidence>
<dbReference type="PANTHER" id="PTHR30040">
    <property type="entry name" value="THIAMINE BIOSYNTHESIS LIPOPROTEIN APBE"/>
    <property type="match status" value="1"/>
</dbReference>
<dbReference type="Proteomes" id="UP001596958">
    <property type="component" value="Unassembled WGS sequence"/>
</dbReference>
<evidence type="ECO:0000256" key="4">
    <source>
        <dbReference type="ARBA" id="ARBA00022630"/>
    </source>
</evidence>
<evidence type="ECO:0000313" key="12">
    <source>
        <dbReference type="EMBL" id="MFD0750053.1"/>
    </source>
</evidence>
<name>A0ABW2YUE4_9SPHI</name>
<comment type="cofactor">
    <cofactor evidence="1">
        <name>Mg(2+)</name>
        <dbReference type="ChEBI" id="CHEBI:18420"/>
    </cofactor>
</comment>
<feature type="signal peptide" evidence="11">
    <location>
        <begin position="1"/>
        <end position="20"/>
    </location>
</feature>
<comment type="caution">
    <text evidence="12">The sequence shown here is derived from an EMBL/GenBank/DDBJ whole genome shotgun (WGS) entry which is preliminary data.</text>
</comment>
<protein>
    <recommendedName>
        <fullName evidence="3">FAD:protein FMN transferase</fullName>
        <ecNumber evidence="2">2.7.1.180</ecNumber>
    </recommendedName>
    <alternativeName>
        <fullName evidence="9">Flavin transferase</fullName>
    </alternativeName>
</protein>
<dbReference type="InterPro" id="IPR014469">
    <property type="entry name" value="DUF2271"/>
</dbReference>
<dbReference type="Gene3D" id="3.10.520.10">
    <property type="entry name" value="ApbE-like domains"/>
    <property type="match status" value="1"/>
</dbReference>
<dbReference type="Gene3D" id="2.60.40.4070">
    <property type="match status" value="1"/>
</dbReference>
<evidence type="ECO:0000256" key="6">
    <source>
        <dbReference type="ARBA" id="ARBA00022723"/>
    </source>
</evidence>
<dbReference type="EMBL" id="JBHTHU010000005">
    <property type="protein sequence ID" value="MFD0750053.1"/>
    <property type="molecule type" value="Genomic_DNA"/>
</dbReference>
<dbReference type="PANTHER" id="PTHR30040:SF2">
    <property type="entry name" value="FAD:PROTEIN FMN TRANSFERASE"/>
    <property type="match status" value="1"/>
</dbReference>
<keyword evidence="7" id="KW-0274">FAD</keyword>
<evidence type="ECO:0000256" key="7">
    <source>
        <dbReference type="ARBA" id="ARBA00022827"/>
    </source>
</evidence>
<keyword evidence="5" id="KW-0808">Transferase</keyword>
<accession>A0ABW2YUE4</accession>
<dbReference type="InterPro" id="IPR003374">
    <property type="entry name" value="ApbE-like_sf"/>
</dbReference>
<dbReference type="SUPFAM" id="SSF143631">
    <property type="entry name" value="ApbE-like"/>
    <property type="match status" value="1"/>
</dbReference>
<evidence type="ECO:0000256" key="3">
    <source>
        <dbReference type="ARBA" id="ARBA00016337"/>
    </source>
</evidence>
<keyword evidence="13" id="KW-1185">Reference proteome</keyword>
<evidence type="ECO:0000256" key="11">
    <source>
        <dbReference type="SAM" id="SignalP"/>
    </source>
</evidence>
<dbReference type="Pfam" id="PF10029">
    <property type="entry name" value="DUF2271"/>
    <property type="match status" value="1"/>
</dbReference>
<evidence type="ECO:0000256" key="5">
    <source>
        <dbReference type="ARBA" id="ARBA00022679"/>
    </source>
</evidence>
<keyword evidence="8" id="KW-0460">Magnesium</keyword>
<keyword evidence="6" id="KW-0479">Metal-binding</keyword>
<evidence type="ECO:0000256" key="9">
    <source>
        <dbReference type="ARBA" id="ARBA00031306"/>
    </source>
</evidence>
<evidence type="ECO:0000313" key="13">
    <source>
        <dbReference type="Proteomes" id="UP001596958"/>
    </source>
</evidence>
<organism evidence="12 13">
    <name type="scientific">Mucilaginibacter calamicampi</name>
    <dbReference type="NCBI Taxonomy" id="1302352"/>
    <lineage>
        <taxon>Bacteria</taxon>
        <taxon>Pseudomonadati</taxon>
        <taxon>Bacteroidota</taxon>
        <taxon>Sphingobacteriia</taxon>
        <taxon>Sphingobacteriales</taxon>
        <taxon>Sphingobacteriaceae</taxon>
        <taxon>Mucilaginibacter</taxon>
    </lineage>
</organism>